<dbReference type="Proteomes" id="UP000729402">
    <property type="component" value="Unassembled WGS sequence"/>
</dbReference>
<evidence type="ECO:0000256" key="1">
    <source>
        <dbReference type="ARBA" id="ARBA00022729"/>
    </source>
</evidence>
<feature type="chain" id="PRO_5035206436" description="Pectinesterase inhibitor domain-containing protein" evidence="2">
    <location>
        <begin position="23"/>
        <end position="77"/>
    </location>
</feature>
<dbReference type="AlphaFoldDB" id="A0A8J5X3E4"/>
<keyword evidence="1 2" id="KW-0732">Signal</keyword>
<evidence type="ECO:0000313" key="3">
    <source>
        <dbReference type="EMBL" id="KAG8100804.1"/>
    </source>
</evidence>
<protein>
    <recommendedName>
        <fullName evidence="5">Pectinesterase inhibitor domain-containing protein</fullName>
    </recommendedName>
</protein>
<evidence type="ECO:0000256" key="2">
    <source>
        <dbReference type="SAM" id="SignalP"/>
    </source>
</evidence>
<feature type="signal peptide" evidence="2">
    <location>
        <begin position="1"/>
        <end position="22"/>
    </location>
</feature>
<proteinExistence type="predicted"/>
<reference evidence="3" key="2">
    <citation type="submission" date="2021-02" db="EMBL/GenBank/DDBJ databases">
        <authorList>
            <person name="Kimball J.A."/>
            <person name="Haas M.W."/>
            <person name="Macchietto M."/>
            <person name="Kono T."/>
            <person name="Duquette J."/>
            <person name="Shao M."/>
        </authorList>
    </citation>
    <scope>NUCLEOTIDE SEQUENCE</scope>
    <source>
        <tissue evidence="3">Fresh leaf tissue</tissue>
    </source>
</reference>
<dbReference type="EMBL" id="JAAALK010000079">
    <property type="protein sequence ID" value="KAG8100804.1"/>
    <property type="molecule type" value="Genomic_DNA"/>
</dbReference>
<dbReference type="PANTHER" id="PTHR35357">
    <property type="entry name" value="OS02G0537100 PROTEIN"/>
    <property type="match status" value="1"/>
</dbReference>
<evidence type="ECO:0008006" key="5">
    <source>
        <dbReference type="Google" id="ProtNLM"/>
    </source>
</evidence>
<reference evidence="3" key="1">
    <citation type="journal article" date="2021" name="bioRxiv">
        <title>Whole Genome Assembly and Annotation of Northern Wild Rice, Zizania palustris L., Supports a Whole Genome Duplication in the Zizania Genus.</title>
        <authorList>
            <person name="Haas M."/>
            <person name="Kono T."/>
            <person name="Macchietto M."/>
            <person name="Millas R."/>
            <person name="McGilp L."/>
            <person name="Shao M."/>
            <person name="Duquette J."/>
            <person name="Hirsch C.N."/>
            <person name="Kimball J."/>
        </authorList>
    </citation>
    <scope>NUCLEOTIDE SEQUENCE</scope>
    <source>
        <tissue evidence="3">Fresh leaf tissue</tissue>
    </source>
</reference>
<name>A0A8J5X3E4_ZIZPA</name>
<accession>A0A8J5X3E4</accession>
<organism evidence="3 4">
    <name type="scientific">Zizania palustris</name>
    <name type="common">Northern wild rice</name>
    <dbReference type="NCBI Taxonomy" id="103762"/>
    <lineage>
        <taxon>Eukaryota</taxon>
        <taxon>Viridiplantae</taxon>
        <taxon>Streptophyta</taxon>
        <taxon>Embryophyta</taxon>
        <taxon>Tracheophyta</taxon>
        <taxon>Spermatophyta</taxon>
        <taxon>Magnoliopsida</taxon>
        <taxon>Liliopsida</taxon>
        <taxon>Poales</taxon>
        <taxon>Poaceae</taxon>
        <taxon>BOP clade</taxon>
        <taxon>Oryzoideae</taxon>
        <taxon>Oryzeae</taxon>
        <taxon>Zizaniinae</taxon>
        <taxon>Zizania</taxon>
    </lineage>
</organism>
<comment type="caution">
    <text evidence="3">The sequence shown here is derived from an EMBL/GenBank/DDBJ whole genome shotgun (WGS) entry which is preliminary data.</text>
</comment>
<gene>
    <name evidence="3" type="ORF">GUJ93_ZPchr0013g37038</name>
</gene>
<evidence type="ECO:0000313" key="4">
    <source>
        <dbReference type="Proteomes" id="UP000729402"/>
    </source>
</evidence>
<dbReference type="PANTHER" id="PTHR35357:SF7">
    <property type="entry name" value="PECTINESTERASE INHIBITOR 12"/>
    <property type="match status" value="1"/>
</dbReference>
<sequence>MIMALTTVLAIALRLSADVVDATVDTTCKAVADNDKRVYLELCVSQLGHHHDSLDADTWGLATTRSILLNFSLVCIN</sequence>
<keyword evidence="4" id="KW-1185">Reference proteome</keyword>